<evidence type="ECO:0000259" key="2">
    <source>
        <dbReference type="Pfam" id="PF02481"/>
    </source>
</evidence>
<dbReference type="AlphaFoldDB" id="J9FZJ4"/>
<dbReference type="InterPro" id="IPR057666">
    <property type="entry name" value="DrpA_SLOG"/>
</dbReference>
<dbReference type="NCBIfam" id="TIGR00732">
    <property type="entry name" value="dprA"/>
    <property type="match status" value="1"/>
</dbReference>
<dbReference type="Gene3D" id="1.10.10.10">
    <property type="entry name" value="Winged helix-like DNA-binding domain superfamily/Winged helix DNA-binding domain"/>
    <property type="match status" value="1"/>
</dbReference>
<reference evidence="4" key="1">
    <citation type="journal article" date="2012" name="PLoS ONE">
        <title>Gene sets for utilization of primary and secondary nutrition supplies in the distal gut of endangered iberian lynx.</title>
        <authorList>
            <person name="Alcaide M."/>
            <person name="Messina E."/>
            <person name="Richter M."/>
            <person name="Bargiela R."/>
            <person name="Peplies J."/>
            <person name="Huws S.A."/>
            <person name="Newbold C.J."/>
            <person name="Golyshin P.N."/>
            <person name="Simon M.A."/>
            <person name="Lopez G."/>
            <person name="Yakimov M.M."/>
            <person name="Ferrer M."/>
        </authorList>
    </citation>
    <scope>NUCLEOTIDE SEQUENCE</scope>
</reference>
<evidence type="ECO:0000256" key="1">
    <source>
        <dbReference type="ARBA" id="ARBA00006525"/>
    </source>
</evidence>
<dbReference type="InterPro" id="IPR003488">
    <property type="entry name" value="DprA"/>
</dbReference>
<dbReference type="SUPFAM" id="SSF102405">
    <property type="entry name" value="MCP/YpsA-like"/>
    <property type="match status" value="1"/>
</dbReference>
<organism evidence="4">
    <name type="scientific">gut metagenome</name>
    <dbReference type="NCBI Taxonomy" id="749906"/>
    <lineage>
        <taxon>unclassified sequences</taxon>
        <taxon>metagenomes</taxon>
        <taxon>organismal metagenomes</taxon>
    </lineage>
</organism>
<dbReference type="GO" id="GO:0009294">
    <property type="term" value="P:DNA-mediated transformation"/>
    <property type="evidence" value="ECO:0007669"/>
    <property type="project" value="InterPro"/>
</dbReference>
<dbReference type="PANTHER" id="PTHR43022:SF1">
    <property type="entry name" value="PROTEIN SMF"/>
    <property type="match status" value="1"/>
</dbReference>
<dbReference type="PANTHER" id="PTHR43022">
    <property type="entry name" value="PROTEIN SMF"/>
    <property type="match status" value="1"/>
</dbReference>
<feature type="domain" description="DprA winged helix" evidence="3">
    <location>
        <begin position="306"/>
        <end position="356"/>
    </location>
</feature>
<evidence type="ECO:0000259" key="3">
    <source>
        <dbReference type="Pfam" id="PF17782"/>
    </source>
</evidence>
<gene>
    <name evidence="4" type="ORF">EVA_11490</name>
</gene>
<accession>J9FZJ4</accession>
<feature type="domain" description="Smf/DprA SLOG" evidence="2">
    <location>
        <begin position="73"/>
        <end position="284"/>
    </location>
</feature>
<dbReference type="EMBL" id="AMCI01003392">
    <property type="protein sequence ID" value="EJX00402.1"/>
    <property type="molecule type" value="Genomic_DNA"/>
</dbReference>
<dbReference type="InterPro" id="IPR036388">
    <property type="entry name" value="WH-like_DNA-bd_sf"/>
</dbReference>
<dbReference type="Gene3D" id="3.40.50.450">
    <property type="match status" value="1"/>
</dbReference>
<comment type="caution">
    <text evidence="4">The sequence shown here is derived from an EMBL/GenBank/DDBJ whole genome shotgun (WGS) entry which is preliminary data.</text>
</comment>
<name>J9FZJ4_9ZZZZ</name>
<protein>
    <submittedName>
        <fullName evidence="4">Smf protein DNA processing chain A</fullName>
    </submittedName>
</protein>
<sequence length="362" mass="40332">MNETLYALALTRIKGLGLQSILQLYQHYGSATSIYENRKELTGRAKVAMAEWDEALRRAETEIDFCEQKRIAILLLNSPNYPQRLKECPDPPIALFYRGNADLNARHIISVVGTRKITEYGKEICQDFITSLKAMDAEILIISGLAYGVDIHAHRACLENALPTVGVLAHGLDQIYPSLHRSTALEMLEHGGLLTEYMSMTNPDKGNFVQRNRIVAGLSDATVVIESAEKGGALITACLANDYNRDVLAFPGRVNDKYSEGCNKLIKENRATMITCASDMMKALNWEQQLASRHPIQRELFPMLLPEEEKICQILQGKDAMGINQIVVASNLPFQEVSSTLFELELKGVVKSMIGGQYKLIN</sequence>
<dbReference type="Pfam" id="PF17782">
    <property type="entry name" value="WHD_DprA"/>
    <property type="match status" value="1"/>
</dbReference>
<comment type="similarity">
    <text evidence="1">Belongs to the DprA/Smf family.</text>
</comment>
<dbReference type="Pfam" id="PF02481">
    <property type="entry name" value="DNA_processg_A"/>
    <property type="match status" value="1"/>
</dbReference>
<proteinExistence type="inferred from homology"/>
<evidence type="ECO:0000313" key="4">
    <source>
        <dbReference type="EMBL" id="EJX00402.1"/>
    </source>
</evidence>
<dbReference type="InterPro" id="IPR041614">
    <property type="entry name" value="DprA_WH"/>
</dbReference>